<keyword evidence="3" id="KW-1185">Reference proteome</keyword>
<evidence type="ECO:0008006" key="4">
    <source>
        <dbReference type="Google" id="ProtNLM"/>
    </source>
</evidence>
<dbReference type="PANTHER" id="PTHR28020:SF1">
    <property type="entry name" value="YAP1-BINDING PROTEIN 1-RELATED"/>
    <property type="match status" value="1"/>
</dbReference>
<evidence type="ECO:0000313" key="3">
    <source>
        <dbReference type="Proteomes" id="UP001201980"/>
    </source>
</evidence>
<feature type="region of interest" description="Disordered" evidence="1">
    <location>
        <begin position="192"/>
        <end position="223"/>
    </location>
</feature>
<sequence length="629" mass="69848">MEDNSKSIGSSDTEVAPVKHDLSSAIKALDETKPPAVDAITYLVLIQDHLSKELLPHLNKILQDAELTQAIGWDLVDRLIPLEGSEECLETIARLGNPREVIIKTLEVIEELGISRRNGELDGHLESKIITLIGMLAILHKRIKAKHPSRFLTHSLAAVAQAYSPNPKETAAVINLVQSLSIWGRPPLPTRKSSTFVANPERYGDSSRNAPDPEADDNEDPTEREIQDRLLLSFVTVIIDVFVQAADLQWSARLYQHYHSNMAVPGKESLLEAFKNSEELQARDAIIGQLVALTKDVGLTEFTPELVRDLCEGPIIANPLELLETASFESIPLSTGGTICIVAYMVFSTAIFGAGHPVPGLHIFPNHHKLLAGYMGEDFQKSATVTPGTVDGLIAIGQWLKHSDKVSCVDNPNYMEYMHFLGLTAVYHPFPLVRNATSSLAGEMLHYNPNDEERLRILEDLIENCTFDALRACAVSWLREEIIAAQNNDNPNVFMSSECIDALEYHLFPNMTPIPDDGAAAFWQNWQTNRLFYLKVANFAYFLFKASDLKHIIPTGLGPAVLKRFVEPLMEACHGLFEALEKKEIVEYDAAGAELDVDIIVDRLKLVRTELEMEESAGTTEATKEEKQA</sequence>
<dbReference type="GO" id="GO:0005737">
    <property type="term" value="C:cytoplasm"/>
    <property type="evidence" value="ECO:0007669"/>
    <property type="project" value="TreeGrafter"/>
</dbReference>
<gene>
    <name evidence="2" type="ORF">MKZ38_002625</name>
</gene>
<dbReference type="Pfam" id="PF08568">
    <property type="entry name" value="Kinetochor_Ybp2"/>
    <property type="match status" value="1"/>
</dbReference>
<dbReference type="AlphaFoldDB" id="A0AAD5RXC4"/>
<name>A0AAD5RXC4_9PEZI</name>
<dbReference type="PANTHER" id="PTHR28020">
    <property type="entry name" value="YAP1-BINDING PROTEIN 1-RELATED"/>
    <property type="match status" value="1"/>
</dbReference>
<dbReference type="InterPro" id="IPR040347">
    <property type="entry name" value="YBP1/2"/>
</dbReference>
<dbReference type="EMBL" id="JAKWBI020000017">
    <property type="protein sequence ID" value="KAJ2906200.1"/>
    <property type="molecule type" value="Genomic_DNA"/>
</dbReference>
<proteinExistence type="predicted"/>
<reference evidence="2" key="1">
    <citation type="submission" date="2022-07" db="EMBL/GenBank/DDBJ databases">
        <title>Draft genome sequence of Zalerion maritima ATCC 34329, a (micro)plastics degrading marine fungus.</title>
        <authorList>
            <person name="Paco A."/>
            <person name="Goncalves M.F.M."/>
            <person name="Rocha-Santos T.A.P."/>
            <person name="Alves A."/>
        </authorList>
    </citation>
    <scope>NUCLEOTIDE SEQUENCE</scope>
    <source>
        <strain evidence="2">ATCC 34329</strain>
    </source>
</reference>
<dbReference type="Proteomes" id="UP001201980">
    <property type="component" value="Unassembled WGS sequence"/>
</dbReference>
<evidence type="ECO:0000313" key="2">
    <source>
        <dbReference type="EMBL" id="KAJ2906200.1"/>
    </source>
</evidence>
<organism evidence="2 3">
    <name type="scientific">Zalerion maritima</name>
    <dbReference type="NCBI Taxonomy" id="339359"/>
    <lineage>
        <taxon>Eukaryota</taxon>
        <taxon>Fungi</taxon>
        <taxon>Dikarya</taxon>
        <taxon>Ascomycota</taxon>
        <taxon>Pezizomycotina</taxon>
        <taxon>Sordariomycetes</taxon>
        <taxon>Lulworthiomycetidae</taxon>
        <taxon>Lulworthiales</taxon>
        <taxon>Lulworthiaceae</taxon>
        <taxon>Zalerion</taxon>
    </lineage>
</organism>
<accession>A0AAD5RXC4</accession>
<dbReference type="InterPro" id="IPR013877">
    <property type="entry name" value="YAP-bd/ALF4/Glomulin"/>
</dbReference>
<comment type="caution">
    <text evidence="2">The sequence shown here is derived from an EMBL/GenBank/DDBJ whole genome shotgun (WGS) entry which is preliminary data.</text>
</comment>
<dbReference type="GO" id="GO:0034599">
    <property type="term" value="P:cellular response to oxidative stress"/>
    <property type="evidence" value="ECO:0007669"/>
    <property type="project" value="InterPro"/>
</dbReference>
<evidence type="ECO:0000256" key="1">
    <source>
        <dbReference type="SAM" id="MobiDB-lite"/>
    </source>
</evidence>
<protein>
    <recommendedName>
        <fullName evidence="4">DUF1760-domain-containing protein</fullName>
    </recommendedName>
</protein>